<dbReference type="Proteomes" id="UP000054691">
    <property type="component" value="Unassembled WGS sequence"/>
</dbReference>
<dbReference type="InterPro" id="IPR042099">
    <property type="entry name" value="ANL_N_sf"/>
</dbReference>
<dbReference type="OrthoDB" id="580775at2"/>
<dbReference type="Gene3D" id="3.40.50.12780">
    <property type="entry name" value="N-terminal domain of ligase-like"/>
    <property type="match status" value="1"/>
</dbReference>
<proteinExistence type="predicted"/>
<dbReference type="EMBL" id="LNYE01000004">
    <property type="protein sequence ID" value="KTD15132.1"/>
    <property type="molecule type" value="Genomic_DNA"/>
</dbReference>
<organism evidence="2 4">
    <name type="scientific">Legionella gratiana</name>
    <dbReference type="NCBI Taxonomy" id="45066"/>
    <lineage>
        <taxon>Bacteria</taxon>
        <taxon>Pseudomonadati</taxon>
        <taxon>Pseudomonadota</taxon>
        <taxon>Gammaproteobacteria</taxon>
        <taxon>Legionellales</taxon>
        <taxon>Legionellaceae</taxon>
        <taxon>Legionella</taxon>
    </lineage>
</organism>
<dbReference type="PANTHER" id="PTHR36932:SF1">
    <property type="entry name" value="CAPSULAR POLYSACCHARIDE BIOSYNTHESIS PROTEIN"/>
    <property type="match status" value="1"/>
</dbReference>
<name>A0A378JGW9_9GAMM</name>
<keyword evidence="3" id="KW-1185">Reference proteome</keyword>
<reference evidence="2 4" key="2">
    <citation type="submission" date="2018-06" db="EMBL/GenBank/DDBJ databases">
        <authorList>
            <consortium name="Pathogen Informatics"/>
            <person name="Doyle S."/>
        </authorList>
    </citation>
    <scope>NUCLEOTIDE SEQUENCE [LARGE SCALE GENOMIC DNA]</scope>
    <source>
        <strain evidence="2 4">NCTC12388</strain>
    </source>
</reference>
<dbReference type="RefSeq" id="WP_058497634.1">
    <property type="nucleotide sequence ID" value="NZ_CAAAHW010000013.1"/>
</dbReference>
<dbReference type="InterPro" id="IPR053158">
    <property type="entry name" value="CapK_Type1_Caps_Biosynth"/>
</dbReference>
<evidence type="ECO:0000313" key="4">
    <source>
        <dbReference type="Proteomes" id="UP000254476"/>
    </source>
</evidence>
<accession>A0A378JGW9</accession>
<gene>
    <name evidence="1" type="ORF">Lgra_0421</name>
    <name evidence="2" type="ORF">NCTC12388_02857</name>
</gene>
<evidence type="ECO:0000313" key="1">
    <source>
        <dbReference type="EMBL" id="KTD15132.1"/>
    </source>
</evidence>
<dbReference type="AlphaFoldDB" id="A0A378JGW9"/>
<dbReference type="EMBL" id="UGOB01000001">
    <property type="protein sequence ID" value="STX46107.1"/>
    <property type="molecule type" value="Genomic_DNA"/>
</dbReference>
<dbReference type="STRING" id="45066.Lgra_0421"/>
<reference evidence="1 3" key="1">
    <citation type="submission" date="2015-11" db="EMBL/GenBank/DDBJ databases">
        <title>Genomic analysis of 38 Legionella species identifies large and diverse effector repertoires.</title>
        <authorList>
            <person name="Burstein D."/>
            <person name="Amaro F."/>
            <person name="Zusman T."/>
            <person name="Lifshitz Z."/>
            <person name="Cohen O."/>
            <person name="Gilbert J.A."/>
            <person name="Pupko T."/>
            <person name="Shuman H.A."/>
            <person name="Segal G."/>
        </authorList>
    </citation>
    <scope>NUCLEOTIDE SEQUENCE [LARGE SCALE GENOMIC DNA]</scope>
    <source>
        <strain evidence="1 3">Lyon 8420412</strain>
    </source>
</reference>
<evidence type="ECO:0000313" key="3">
    <source>
        <dbReference type="Proteomes" id="UP000054691"/>
    </source>
</evidence>
<protein>
    <submittedName>
        <fullName evidence="2">Coenzyme F390 synthetase FtsA</fullName>
    </submittedName>
</protein>
<dbReference type="NCBIfam" id="TIGR02304">
    <property type="entry name" value="aden_form_hyp"/>
    <property type="match status" value="1"/>
</dbReference>
<dbReference type="InterPro" id="IPR012685">
    <property type="entry name" value="CHP02304_F390_synth-rel"/>
</dbReference>
<dbReference type="PANTHER" id="PTHR36932">
    <property type="entry name" value="CAPSULAR POLYSACCHARIDE BIOSYNTHESIS PROTEIN"/>
    <property type="match status" value="1"/>
</dbReference>
<dbReference type="Proteomes" id="UP000254476">
    <property type="component" value="Unassembled WGS sequence"/>
</dbReference>
<evidence type="ECO:0000313" key="2">
    <source>
        <dbReference type="EMBL" id="STX46107.1"/>
    </source>
</evidence>
<sequence length="432" mass="50388">MILRLLYYYFKTLYLQKRFKSREQLSVYQEKKFTHLVKTTLYKSPFYQPYLDKPFAEWPIINKKIMMEHFDDINTQKIKKDQALELALNAERTRDFSALIKGIAVGLSSGTSGSRGLFLVSAKERDAWSGILMAKALPKGLKKKERIAFFLRANNKLYTNLNKSKKIQFHFFDLFENFENHMDRLNQIQPTILSAPASVLLTLAKKKHCLSINPEKIFAVAEVLEAGDELIISNAFNCQVSQVYQCTEGFLAISNKENNHLLMNEEYLMIEKEWLDDRRFVPIITDLLRTTQPIIRYRLDDVLIEEKSNNVFTQLAGIEGRVGDICYATKGTKVLPIFADLIRQKMASFPFEFDDYAIKQDTLNQFTIQITPDLSDKNALIDHLNELFRAQNYDLPTWQWQPYIPKEFWEKKRRIQVMPGIAPLEKSDFSNT</sequence>